<protein>
    <submittedName>
        <fullName evidence="2">Uncharacterized protein</fullName>
    </submittedName>
</protein>
<name>A0A2H5Y5P0_9CHLR</name>
<evidence type="ECO:0000313" key="3">
    <source>
        <dbReference type="Proteomes" id="UP000236642"/>
    </source>
</evidence>
<feature type="transmembrane region" description="Helical" evidence="1">
    <location>
        <begin position="43"/>
        <end position="65"/>
    </location>
</feature>
<dbReference type="AlphaFoldDB" id="A0A2H5Y5P0"/>
<feature type="transmembrane region" description="Helical" evidence="1">
    <location>
        <begin position="7"/>
        <end position="31"/>
    </location>
</feature>
<accession>A0A2H5Y5P0</accession>
<dbReference type="EMBL" id="BEHY01000017">
    <property type="protein sequence ID" value="GBD08761.1"/>
    <property type="molecule type" value="Genomic_DNA"/>
</dbReference>
<organism evidence="2 3">
    <name type="scientific">Candidatus Thermoflexus japonica</name>
    <dbReference type="NCBI Taxonomy" id="2035417"/>
    <lineage>
        <taxon>Bacteria</taxon>
        <taxon>Bacillati</taxon>
        <taxon>Chloroflexota</taxon>
        <taxon>Thermoflexia</taxon>
        <taxon>Thermoflexales</taxon>
        <taxon>Thermoflexaceae</taxon>
        <taxon>Thermoflexus</taxon>
    </lineage>
</organism>
<sequence length="142" mass="14918">MKPQDALAYVVGTLALPYGYTVTMGVVWAMAREHYQGMTWRDGLAFLLGAVGAFGLLAGISRSYMPGRIPAPLPSSVALNGMAIVAAMGGVGICIGIPTSWLGSLSASFIATTLYVLSVAMLAYIGERRTRTSAERAPESWG</sequence>
<keyword evidence="1" id="KW-0812">Transmembrane</keyword>
<proteinExistence type="predicted"/>
<evidence type="ECO:0000313" key="2">
    <source>
        <dbReference type="EMBL" id="GBD08761.1"/>
    </source>
</evidence>
<gene>
    <name evidence="2" type="ORF">HRbin22_01002</name>
</gene>
<reference evidence="3" key="1">
    <citation type="submission" date="2017-09" db="EMBL/GenBank/DDBJ databases">
        <title>Metaegenomics of thermophilic ammonia-oxidizing enrichment culture.</title>
        <authorList>
            <person name="Kato S."/>
            <person name="Suzuki K."/>
        </authorList>
    </citation>
    <scope>NUCLEOTIDE SEQUENCE [LARGE SCALE GENOMIC DNA]</scope>
</reference>
<feature type="transmembrane region" description="Helical" evidence="1">
    <location>
        <begin position="77"/>
        <end position="99"/>
    </location>
</feature>
<feature type="transmembrane region" description="Helical" evidence="1">
    <location>
        <begin position="105"/>
        <end position="126"/>
    </location>
</feature>
<keyword evidence="1" id="KW-1133">Transmembrane helix</keyword>
<evidence type="ECO:0000256" key="1">
    <source>
        <dbReference type="SAM" id="Phobius"/>
    </source>
</evidence>
<dbReference type="Proteomes" id="UP000236642">
    <property type="component" value="Unassembled WGS sequence"/>
</dbReference>
<comment type="caution">
    <text evidence="2">The sequence shown here is derived from an EMBL/GenBank/DDBJ whole genome shotgun (WGS) entry which is preliminary data.</text>
</comment>
<keyword evidence="1" id="KW-0472">Membrane</keyword>